<organism evidence="2 3">
    <name type="scientific">Candidatus Fervidibacter japonicus</name>
    <dbReference type="NCBI Taxonomy" id="2035412"/>
    <lineage>
        <taxon>Bacteria</taxon>
        <taxon>Candidatus Fervidibacterota</taxon>
        <taxon>Candidatus Fervidibacter</taxon>
    </lineage>
</organism>
<comment type="caution">
    <text evidence="2">The sequence shown here is derived from an EMBL/GenBank/DDBJ whole genome shotgun (WGS) entry which is preliminary data.</text>
</comment>
<evidence type="ECO:0000256" key="1">
    <source>
        <dbReference type="ARBA" id="ARBA00006479"/>
    </source>
</evidence>
<dbReference type="Gene3D" id="3.30.420.40">
    <property type="match status" value="2"/>
</dbReference>
<evidence type="ECO:0000313" key="2">
    <source>
        <dbReference type="EMBL" id="GBC99422.1"/>
    </source>
</evidence>
<dbReference type="Pfam" id="PF00480">
    <property type="entry name" value="ROK"/>
    <property type="match status" value="1"/>
</dbReference>
<dbReference type="GO" id="GO:0004340">
    <property type="term" value="F:glucokinase activity"/>
    <property type="evidence" value="ECO:0007669"/>
    <property type="project" value="UniProtKB-EC"/>
</dbReference>
<dbReference type="PANTHER" id="PTHR18964:SF149">
    <property type="entry name" value="BIFUNCTIONAL UDP-N-ACETYLGLUCOSAMINE 2-EPIMERASE_N-ACETYLMANNOSAMINE KINASE"/>
    <property type="match status" value="1"/>
</dbReference>
<dbReference type="InterPro" id="IPR043129">
    <property type="entry name" value="ATPase_NBD"/>
</dbReference>
<dbReference type="CDD" id="cd23763">
    <property type="entry name" value="ASKHA_ATPase_ROK"/>
    <property type="match status" value="1"/>
</dbReference>
<comment type="similarity">
    <text evidence="1">Belongs to the ROK (NagC/XylR) family.</text>
</comment>
<protein>
    <submittedName>
        <fullName evidence="2">Glucokinase</fullName>
        <ecNumber evidence="2">2.7.1.2</ecNumber>
    </submittedName>
</protein>
<sequence length="285" mass="30554">MRRQDLVGFVGVDIGGQTTRVGTFDERGRLKVISFATAPDFTAECELIAQAARQLLPKGIQRVAVGSPGPLDWRTRRLTGKTPNLPWADVSFARLEKLVGCEVLLDNDANVAGLGEATLGAGKGKRFIAGFTLGTGIGHFQVKDGRIYHGRLDVEAGHQILDPNGPECGCGQRGCLEAFASATAIQKRYGVPPHALNDPKAWEEIAFRLAQGLTNAAVFVCPDALILTGGMLARGAMLLTPLRRFYDEMLKVYPPRYRPPVLTAKLGDKAGVVGAIVLAKVGHTE</sequence>
<proteinExistence type="inferred from homology"/>
<dbReference type="EC" id="2.7.1.2" evidence="2"/>
<keyword evidence="2" id="KW-0418">Kinase</keyword>
<dbReference type="SUPFAM" id="SSF53067">
    <property type="entry name" value="Actin-like ATPase domain"/>
    <property type="match status" value="1"/>
</dbReference>
<dbReference type="AlphaFoldDB" id="A0A2H5XE18"/>
<dbReference type="PANTHER" id="PTHR18964">
    <property type="entry name" value="ROK (REPRESSOR, ORF, KINASE) FAMILY"/>
    <property type="match status" value="1"/>
</dbReference>
<name>A0A2H5XE18_9BACT</name>
<gene>
    <name evidence="2" type="primary">glkA</name>
    <name evidence="2" type="ORF">HRbin17_01946</name>
</gene>
<accession>A0A2H5XE18</accession>
<dbReference type="EMBL" id="BEHT01000027">
    <property type="protein sequence ID" value="GBC99422.1"/>
    <property type="molecule type" value="Genomic_DNA"/>
</dbReference>
<dbReference type="Proteomes" id="UP000236173">
    <property type="component" value="Unassembled WGS sequence"/>
</dbReference>
<keyword evidence="2" id="KW-0808">Transferase</keyword>
<evidence type="ECO:0000313" key="3">
    <source>
        <dbReference type="Proteomes" id="UP000236173"/>
    </source>
</evidence>
<dbReference type="InterPro" id="IPR000600">
    <property type="entry name" value="ROK"/>
</dbReference>
<reference evidence="3" key="1">
    <citation type="submission" date="2017-09" db="EMBL/GenBank/DDBJ databases">
        <title>Metaegenomics of thermophilic ammonia-oxidizing enrichment culture.</title>
        <authorList>
            <person name="Kato S."/>
            <person name="Suzuki K."/>
        </authorList>
    </citation>
    <scope>NUCLEOTIDE SEQUENCE [LARGE SCALE GENOMIC DNA]</scope>
</reference>